<accession>A0ABQ5PUZ8</accession>
<dbReference type="InterPro" id="IPR029465">
    <property type="entry name" value="ATPgrasp_TupA"/>
</dbReference>
<dbReference type="RefSeq" id="WP_285606354.1">
    <property type="nucleotide sequence ID" value="NZ_BSDC01000001.1"/>
</dbReference>
<dbReference type="Proteomes" id="UP001165044">
    <property type="component" value="Unassembled WGS sequence"/>
</dbReference>
<proteinExistence type="predicted"/>
<dbReference type="EMBL" id="BSDC01000001">
    <property type="protein sequence ID" value="GLH66277.1"/>
    <property type="molecule type" value="Genomic_DNA"/>
</dbReference>
<keyword evidence="2" id="KW-1185">Reference proteome</keyword>
<comment type="caution">
    <text evidence="1">The sequence shown here is derived from an EMBL/GenBank/DDBJ whole genome shotgun (WGS) entry which is preliminary data.</text>
</comment>
<name>A0ABQ5PUZ8_9BACT</name>
<reference evidence="1" key="1">
    <citation type="journal article" date="2023" name="Antonie Van Leeuwenhoek">
        <title>Mesoterricola silvestris gen. nov., sp. nov., Mesoterricola sediminis sp. nov., Geothrix oryzae sp. nov., Geothrix edaphica sp. nov., Geothrix rubra sp. nov., and Geothrix limicola sp. nov., six novel members of Acidobacteriota isolated from soils.</title>
        <authorList>
            <person name="Itoh H."/>
            <person name="Sugisawa Y."/>
            <person name="Mise K."/>
            <person name="Xu Z."/>
            <person name="Kuniyasu M."/>
            <person name="Ushijima N."/>
            <person name="Kawano K."/>
            <person name="Kobayashi E."/>
            <person name="Shiratori Y."/>
            <person name="Masuda Y."/>
            <person name="Senoo K."/>
        </authorList>
    </citation>
    <scope>NUCLEOTIDE SEQUENCE</scope>
    <source>
        <strain evidence="1">Red802</strain>
    </source>
</reference>
<evidence type="ECO:0008006" key="3">
    <source>
        <dbReference type="Google" id="ProtNLM"/>
    </source>
</evidence>
<sequence>MVKVADPPVSWLREGMKWRERLRELAGLWQGAYSRMLYRISPVLLAKYRYRRETGRRLRLDQPLTFDEKLFWLMLFWRHPLKTQCADKYGMRAYAMELGYGDLLVDLLGVYEKPEDIDFALLPERFVLKATHGCGYNLICRDKRNLDFREARLQLEQWLKEDFASVFGEVQYADIPRRIICERFLDDGSGVLPSDYKLHCFHGRVHFTTVCTGRGADGQGAAYDHYDREWAAQVPISKSGVHPERWHPQPAGYSQMLEAAEALSKPFPYVRMDFYAVDGKAVLGEMTFTPAGCIDTGYTDEAQHAMGALIHLPERL</sequence>
<gene>
    <name evidence="1" type="ORF">GETHED_06410</name>
</gene>
<evidence type="ECO:0000313" key="2">
    <source>
        <dbReference type="Proteomes" id="UP001165044"/>
    </source>
</evidence>
<protein>
    <recommendedName>
        <fullName evidence="3">Glycosyl transferase</fullName>
    </recommendedName>
</protein>
<evidence type="ECO:0000313" key="1">
    <source>
        <dbReference type="EMBL" id="GLH66277.1"/>
    </source>
</evidence>
<dbReference type="Pfam" id="PF14305">
    <property type="entry name" value="ATPgrasp_TupA"/>
    <property type="match status" value="1"/>
</dbReference>
<organism evidence="1 2">
    <name type="scientific">Geothrix edaphica</name>
    <dbReference type="NCBI Taxonomy" id="2927976"/>
    <lineage>
        <taxon>Bacteria</taxon>
        <taxon>Pseudomonadati</taxon>
        <taxon>Acidobacteriota</taxon>
        <taxon>Holophagae</taxon>
        <taxon>Holophagales</taxon>
        <taxon>Holophagaceae</taxon>
        <taxon>Geothrix</taxon>
    </lineage>
</organism>